<dbReference type="PANTHER" id="PTHR43394:SF1">
    <property type="entry name" value="ATP-BINDING CASSETTE SUB-FAMILY B MEMBER 10, MITOCHONDRIAL"/>
    <property type="match status" value="1"/>
</dbReference>
<dbReference type="Gene3D" id="1.20.1560.10">
    <property type="entry name" value="ABC transporter type 1, transmembrane domain"/>
    <property type="match status" value="1"/>
</dbReference>
<keyword evidence="4" id="KW-0067">ATP-binding</keyword>
<evidence type="ECO:0000259" key="8">
    <source>
        <dbReference type="PROSITE" id="PS50893"/>
    </source>
</evidence>
<dbReference type="Proteomes" id="UP001328107">
    <property type="component" value="Unassembled WGS sequence"/>
</dbReference>
<dbReference type="SUPFAM" id="SSF90123">
    <property type="entry name" value="ABC transporter transmembrane region"/>
    <property type="match status" value="1"/>
</dbReference>
<dbReference type="InterPro" id="IPR003593">
    <property type="entry name" value="AAA+_ATPase"/>
</dbReference>
<dbReference type="AlphaFoldDB" id="A0AAN5IDT3"/>
<comment type="subcellular location">
    <subcellularLocation>
        <location evidence="1">Membrane</location>
        <topology evidence="1">Multi-pass membrane protein</topology>
    </subcellularLocation>
</comment>
<dbReference type="CDD" id="cd18572">
    <property type="entry name" value="ABC_6TM_TAP"/>
    <property type="match status" value="1"/>
</dbReference>
<reference evidence="11" key="1">
    <citation type="submission" date="2022-10" db="EMBL/GenBank/DDBJ databases">
        <title>Genome assembly of Pristionchus species.</title>
        <authorList>
            <person name="Yoshida K."/>
            <person name="Sommer R.J."/>
        </authorList>
    </citation>
    <scope>NUCLEOTIDE SEQUENCE [LARGE SCALE GENOMIC DNA]</scope>
    <source>
        <strain evidence="11">RS5460</strain>
    </source>
</reference>
<feature type="non-terminal residue" evidence="10">
    <location>
        <position position="558"/>
    </location>
</feature>
<dbReference type="GO" id="GO:0015421">
    <property type="term" value="F:ABC-type oligopeptide transporter activity"/>
    <property type="evidence" value="ECO:0007669"/>
    <property type="project" value="TreeGrafter"/>
</dbReference>
<keyword evidence="5 7" id="KW-1133">Transmembrane helix</keyword>
<dbReference type="SUPFAM" id="SSF52540">
    <property type="entry name" value="P-loop containing nucleoside triphosphate hydrolases"/>
    <property type="match status" value="1"/>
</dbReference>
<evidence type="ECO:0000256" key="3">
    <source>
        <dbReference type="ARBA" id="ARBA00022741"/>
    </source>
</evidence>
<evidence type="ECO:0000256" key="1">
    <source>
        <dbReference type="ARBA" id="ARBA00004141"/>
    </source>
</evidence>
<evidence type="ECO:0000256" key="7">
    <source>
        <dbReference type="SAM" id="Phobius"/>
    </source>
</evidence>
<dbReference type="Pfam" id="PF00664">
    <property type="entry name" value="ABC_membrane"/>
    <property type="match status" value="1"/>
</dbReference>
<dbReference type="SMART" id="SM00382">
    <property type="entry name" value="AAA"/>
    <property type="match status" value="1"/>
</dbReference>
<dbReference type="InterPro" id="IPR011527">
    <property type="entry name" value="ABC1_TM_dom"/>
</dbReference>
<keyword evidence="11" id="KW-1185">Reference proteome</keyword>
<feature type="transmembrane region" description="Helical" evidence="7">
    <location>
        <begin position="41"/>
        <end position="64"/>
    </location>
</feature>
<dbReference type="Pfam" id="PF00005">
    <property type="entry name" value="ABC_tran"/>
    <property type="match status" value="1"/>
</dbReference>
<feature type="domain" description="ABC transporter" evidence="8">
    <location>
        <begin position="342"/>
        <end position="558"/>
    </location>
</feature>
<keyword evidence="2 7" id="KW-0812">Transmembrane</keyword>
<dbReference type="FunFam" id="3.40.50.300:FF:000218">
    <property type="entry name" value="Multidrug ABC transporter ATP-binding protein"/>
    <property type="match status" value="1"/>
</dbReference>
<dbReference type="EMBL" id="BTRK01000006">
    <property type="protein sequence ID" value="GMR60884.1"/>
    <property type="molecule type" value="Genomic_DNA"/>
</dbReference>
<dbReference type="GO" id="GO:0005524">
    <property type="term" value="F:ATP binding"/>
    <property type="evidence" value="ECO:0007669"/>
    <property type="project" value="UniProtKB-KW"/>
</dbReference>
<dbReference type="PROSITE" id="PS50893">
    <property type="entry name" value="ABC_TRANSPORTER_2"/>
    <property type="match status" value="1"/>
</dbReference>
<name>A0AAN5IDT3_9BILA</name>
<evidence type="ECO:0000256" key="6">
    <source>
        <dbReference type="ARBA" id="ARBA00023136"/>
    </source>
</evidence>
<feature type="transmembrane region" description="Helical" evidence="7">
    <location>
        <begin position="84"/>
        <end position="109"/>
    </location>
</feature>
<dbReference type="PANTHER" id="PTHR43394">
    <property type="entry name" value="ATP-DEPENDENT PERMEASE MDL1, MITOCHONDRIAL"/>
    <property type="match status" value="1"/>
</dbReference>
<keyword evidence="3" id="KW-0547">Nucleotide-binding</keyword>
<organism evidence="10 11">
    <name type="scientific">Pristionchus mayeri</name>
    <dbReference type="NCBI Taxonomy" id="1317129"/>
    <lineage>
        <taxon>Eukaryota</taxon>
        <taxon>Metazoa</taxon>
        <taxon>Ecdysozoa</taxon>
        <taxon>Nematoda</taxon>
        <taxon>Chromadorea</taxon>
        <taxon>Rhabditida</taxon>
        <taxon>Rhabditina</taxon>
        <taxon>Diplogasteromorpha</taxon>
        <taxon>Diplogasteroidea</taxon>
        <taxon>Neodiplogasteridae</taxon>
        <taxon>Pristionchus</taxon>
    </lineage>
</organism>
<dbReference type="GO" id="GO:0016887">
    <property type="term" value="F:ATP hydrolysis activity"/>
    <property type="evidence" value="ECO:0007669"/>
    <property type="project" value="InterPro"/>
</dbReference>
<protein>
    <recommendedName>
        <fullName evidence="12">ABC transporter ATP-binding protein</fullName>
    </recommendedName>
</protein>
<sequence>RSNEFECQQNEAEESAEEDDDLVLTRSQQIHILLQYALDNWVWLMAGLLVSLASAGVNVAMPHYMSLVMNGITALKEEVDITHYIKLLAALTFASMLLHGLRVGCFNYLTANIVFTMRKDLFNSIINQEIAFFDKYKSGHIVSRLTSDVDGMTYLFSDTFNNILKCTLMLTGKVVIMASLSWRLTLIYFIAFPILLVVTKIYGDYYDRVGDELSKATAGYHQVAEEFISTTRTVRSFAAERRASQRFAEVADKAKRVSQNESLAVIGLHVSCDLYYNFVYVAVLIYGARLISAGSMDAAALVTFMMYQVQIGDHIIGLNYEIPIVMGTLGKTRKFCKFLGNLRLHGVSFKYPSRQENQVLKELSLDIHPGEKIALVGSSGTGKSTIVSLLERFYEPEKGEITLDGVPIAEYDHEYYHKKIALVAQEPILYDCSVRDNIRFGCEATEEEILEAARTANAHDFVMGLEKRYETSCGEKGAQMSGGQKQRIAIARALVRDPSILILDEATSALDNQSEQIVQEAMERCAMNRTVIVIAHRLSTIEKADRIAVIDEGRVVQV</sequence>
<dbReference type="Gene3D" id="3.40.50.300">
    <property type="entry name" value="P-loop containing nucleotide triphosphate hydrolases"/>
    <property type="match status" value="1"/>
</dbReference>
<evidence type="ECO:0000256" key="4">
    <source>
        <dbReference type="ARBA" id="ARBA00022840"/>
    </source>
</evidence>
<keyword evidence="6 7" id="KW-0472">Membrane</keyword>
<evidence type="ECO:0000313" key="11">
    <source>
        <dbReference type="Proteomes" id="UP001328107"/>
    </source>
</evidence>
<dbReference type="GO" id="GO:0016020">
    <property type="term" value="C:membrane"/>
    <property type="evidence" value="ECO:0007669"/>
    <property type="project" value="UniProtKB-SubCell"/>
</dbReference>
<evidence type="ECO:0000313" key="10">
    <source>
        <dbReference type="EMBL" id="GMR60884.1"/>
    </source>
</evidence>
<dbReference type="InterPro" id="IPR017871">
    <property type="entry name" value="ABC_transporter-like_CS"/>
</dbReference>
<feature type="domain" description="ABC transmembrane type-1" evidence="9">
    <location>
        <begin position="46"/>
        <end position="327"/>
    </location>
</feature>
<feature type="non-terminal residue" evidence="10">
    <location>
        <position position="1"/>
    </location>
</feature>
<comment type="caution">
    <text evidence="10">The sequence shown here is derived from an EMBL/GenBank/DDBJ whole genome shotgun (WGS) entry which is preliminary data.</text>
</comment>
<dbReference type="InterPro" id="IPR003439">
    <property type="entry name" value="ABC_transporter-like_ATP-bd"/>
</dbReference>
<accession>A0AAN5IDT3</accession>
<dbReference type="InterPro" id="IPR027417">
    <property type="entry name" value="P-loop_NTPase"/>
</dbReference>
<feature type="transmembrane region" description="Helical" evidence="7">
    <location>
        <begin position="174"/>
        <end position="198"/>
    </location>
</feature>
<evidence type="ECO:0000259" key="9">
    <source>
        <dbReference type="PROSITE" id="PS50929"/>
    </source>
</evidence>
<dbReference type="InterPro" id="IPR039421">
    <property type="entry name" value="Type_1_exporter"/>
</dbReference>
<dbReference type="FunFam" id="1.20.1560.10:FF:000154">
    <property type="entry name" value="HAlF transporter (PGP related)"/>
    <property type="match status" value="1"/>
</dbReference>
<evidence type="ECO:0000256" key="2">
    <source>
        <dbReference type="ARBA" id="ARBA00022692"/>
    </source>
</evidence>
<proteinExistence type="predicted"/>
<evidence type="ECO:0000256" key="5">
    <source>
        <dbReference type="ARBA" id="ARBA00022989"/>
    </source>
</evidence>
<dbReference type="PROSITE" id="PS50929">
    <property type="entry name" value="ABC_TM1F"/>
    <property type="match status" value="1"/>
</dbReference>
<evidence type="ECO:0008006" key="12">
    <source>
        <dbReference type="Google" id="ProtNLM"/>
    </source>
</evidence>
<dbReference type="PROSITE" id="PS00211">
    <property type="entry name" value="ABC_TRANSPORTER_1"/>
    <property type="match status" value="1"/>
</dbReference>
<gene>
    <name evidence="10" type="ORF">PMAYCL1PPCAC_31079</name>
</gene>
<dbReference type="InterPro" id="IPR036640">
    <property type="entry name" value="ABC1_TM_sf"/>
</dbReference>